<dbReference type="EMBL" id="JAHXZJ010001864">
    <property type="protein sequence ID" value="KAH0549894.1"/>
    <property type="molecule type" value="Genomic_DNA"/>
</dbReference>
<dbReference type="AlphaFoldDB" id="A0AAV7IHK1"/>
<comment type="caution">
    <text evidence="1">The sequence shown here is derived from an EMBL/GenBank/DDBJ whole genome shotgun (WGS) entry which is preliminary data.</text>
</comment>
<proteinExistence type="predicted"/>
<reference evidence="1 2" key="1">
    <citation type="journal article" date="2021" name="J. Hered.">
        <title>A chromosome-level genome assembly of the parasitoid wasp, Cotesia glomerata (Hymenoptera: Braconidae).</title>
        <authorList>
            <person name="Pinto B.J."/>
            <person name="Weis J.J."/>
            <person name="Gamble T."/>
            <person name="Ode P.J."/>
            <person name="Paul R."/>
            <person name="Zaspel J.M."/>
        </authorList>
    </citation>
    <scope>NUCLEOTIDE SEQUENCE [LARGE SCALE GENOMIC DNA]</scope>
    <source>
        <strain evidence="1">CgM1</strain>
    </source>
</reference>
<evidence type="ECO:0000313" key="2">
    <source>
        <dbReference type="Proteomes" id="UP000826195"/>
    </source>
</evidence>
<organism evidence="1 2">
    <name type="scientific">Cotesia glomerata</name>
    <name type="common">Lepidopteran parasitic wasp</name>
    <name type="synonym">Apanteles glomeratus</name>
    <dbReference type="NCBI Taxonomy" id="32391"/>
    <lineage>
        <taxon>Eukaryota</taxon>
        <taxon>Metazoa</taxon>
        <taxon>Ecdysozoa</taxon>
        <taxon>Arthropoda</taxon>
        <taxon>Hexapoda</taxon>
        <taxon>Insecta</taxon>
        <taxon>Pterygota</taxon>
        <taxon>Neoptera</taxon>
        <taxon>Endopterygota</taxon>
        <taxon>Hymenoptera</taxon>
        <taxon>Apocrita</taxon>
        <taxon>Ichneumonoidea</taxon>
        <taxon>Braconidae</taxon>
        <taxon>Microgastrinae</taxon>
        <taxon>Cotesia</taxon>
    </lineage>
</organism>
<dbReference type="Proteomes" id="UP000826195">
    <property type="component" value="Unassembled WGS sequence"/>
</dbReference>
<evidence type="ECO:0000313" key="1">
    <source>
        <dbReference type="EMBL" id="KAH0549894.1"/>
    </source>
</evidence>
<sequence length="123" mass="13930">MPQMVPGLCRDDSLSWSGREIALEFRSRTNSQVVRGPRIIENKKRKHADIFRNSIVVGAMMPATSRSILLLHSTTTQISLTRYRVEPRPSRALCLLHLTRTIMLLFLPVNPHSLSVMGPPTQQ</sequence>
<keyword evidence="2" id="KW-1185">Reference proteome</keyword>
<accession>A0AAV7IHK1</accession>
<name>A0AAV7IHK1_COTGL</name>
<protein>
    <submittedName>
        <fullName evidence="1">Uncharacterized protein</fullName>
    </submittedName>
</protein>
<gene>
    <name evidence="1" type="ORF">KQX54_015598</name>
</gene>